<dbReference type="RefSeq" id="WP_345605426.1">
    <property type="nucleotide sequence ID" value="NZ_BAABJO010000009.1"/>
</dbReference>
<dbReference type="PRINTS" id="PR00081">
    <property type="entry name" value="GDHRDH"/>
</dbReference>
<keyword evidence="6" id="KW-1185">Reference proteome</keyword>
<comment type="caution">
    <text evidence="5">The sequence shown here is derived from an EMBL/GenBank/DDBJ whole genome shotgun (WGS) entry which is preliminary data.</text>
</comment>
<protein>
    <submittedName>
        <fullName evidence="5">SDR family oxidoreductase</fullName>
    </submittedName>
</protein>
<evidence type="ECO:0000256" key="3">
    <source>
        <dbReference type="ARBA" id="ARBA00023027"/>
    </source>
</evidence>
<dbReference type="SMART" id="SM00822">
    <property type="entry name" value="PKS_KR"/>
    <property type="match status" value="1"/>
</dbReference>
<reference evidence="6" key="1">
    <citation type="journal article" date="2019" name="Int. J. Syst. Evol. Microbiol.">
        <title>The Global Catalogue of Microorganisms (GCM) 10K type strain sequencing project: providing services to taxonomists for standard genome sequencing and annotation.</title>
        <authorList>
            <consortium name="The Broad Institute Genomics Platform"/>
            <consortium name="The Broad Institute Genome Sequencing Center for Infectious Disease"/>
            <person name="Wu L."/>
            <person name="Ma J."/>
        </authorList>
    </citation>
    <scope>NUCLEOTIDE SEQUENCE [LARGE SCALE GENOMIC DNA]</scope>
    <source>
        <strain evidence="6">JCM 18302</strain>
    </source>
</reference>
<evidence type="ECO:0000259" key="4">
    <source>
        <dbReference type="SMART" id="SM00822"/>
    </source>
</evidence>
<name>A0ABP9NJ69_9PSEU</name>
<dbReference type="Gene3D" id="3.40.50.720">
    <property type="entry name" value="NAD(P)-binding Rossmann-like Domain"/>
    <property type="match status" value="1"/>
</dbReference>
<dbReference type="CDD" id="cd05233">
    <property type="entry name" value="SDR_c"/>
    <property type="match status" value="1"/>
</dbReference>
<proteinExistence type="inferred from homology"/>
<dbReference type="Pfam" id="PF13561">
    <property type="entry name" value="adh_short_C2"/>
    <property type="match status" value="1"/>
</dbReference>
<evidence type="ECO:0000313" key="5">
    <source>
        <dbReference type="EMBL" id="GAA5120481.1"/>
    </source>
</evidence>
<comment type="similarity">
    <text evidence="1">Belongs to the short-chain dehydrogenases/reductases (SDR) family.</text>
</comment>
<feature type="domain" description="Ketoreductase" evidence="4">
    <location>
        <begin position="6"/>
        <end position="186"/>
    </location>
</feature>
<dbReference type="InterPro" id="IPR036291">
    <property type="entry name" value="NAD(P)-bd_dom_sf"/>
</dbReference>
<sequence length="249" mass="25030">MNLDGKTVVVTGAAGGIGECYVHAFAAAGANVVATDVPAAAEAGAELAQEAGAVFVAGDVTSDDDWAALVARAQDEFGRVDALVNNAAVYQGLGAKRPLTELSTDDWDTVLRVNVRGTWQGIKAVVPAMRAAGGGRIVNISSSTARMGVPGFAHYVASKAAVEGLTRSAARELGPDGITVNAVAPGLVSDEATRALNSDAYIASAAGGRALAREMVPDDLVGAVKFLASNSGGFLTGQTVVVDGGVVFT</sequence>
<gene>
    <name evidence="5" type="ORF">GCM10023320_27810</name>
</gene>
<evidence type="ECO:0000256" key="1">
    <source>
        <dbReference type="ARBA" id="ARBA00006484"/>
    </source>
</evidence>
<dbReference type="InterPro" id="IPR057326">
    <property type="entry name" value="KR_dom"/>
</dbReference>
<dbReference type="InterPro" id="IPR002347">
    <property type="entry name" value="SDR_fam"/>
</dbReference>
<dbReference type="SUPFAM" id="SSF51735">
    <property type="entry name" value="NAD(P)-binding Rossmann-fold domains"/>
    <property type="match status" value="1"/>
</dbReference>
<accession>A0ABP9NJ69</accession>
<organism evidence="5 6">
    <name type="scientific">Pseudonocardia adelaidensis</name>
    <dbReference type="NCBI Taxonomy" id="648754"/>
    <lineage>
        <taxon>Bacteria</taxon>
        <taxon>Bacillati</taxon>
        <taxon>Actinomycetota</taxon>
        <taxon>Actinomycetes</taxon>
        <taxon>Pseudonocardiales</taxon>
        <taxon>Pseudonocardiaceae</taxon>
        <taxon>Pseudonocardia</taxon>
    </lineage>
</organism>
<evidence type="ECO:0000256" key="2">
    <source>
        <dbReference type="ARBA" id="ARBA00023002"/>
    </source>
</evidence>
<dbReference type="PROSITE" id="PS00061">
    <property type="entry name" value="ADH_SHORT"/>
    <property type="match status" value="1"/>
</dbReference>
<keyword evidence="2" id="KW-0560">Oxidoreductase</keyword>
<dbReference type="InterPro" id="IPR020904">
    <property type="entry name" value="Sc_DH/Rdtase_CS"/>
</dbReference>
<dbReference type="Proteomes" id="UP001500804">
    <property type="component" value="Unassembled WGS sequence"/>
</dbReference>
<dbReference type="PANTHER" id="PTHR24321:SF8">
    <property type="entry name" value="ESTRADIOL 17-BETA-DEHYDROGENASE 8-RELATED"/>
    <property type="match status" value="1"/>
</dbReference>
<dbReference type="PANTHER" id="PTHR24321">
    <property type="entry name" value="DEHYDROGENASES, SHORT CHAIN"/>
    <property type="match status" value="1"/>
</dbReference>
<dbReference type="PRINTS" id="PR00080">
    <property type="entry name" value="SDRFAMILY"/>
</dbReference>
<keyword evidence="3" id="KW-0520">NAD</keyword>
<evidence type="ECO:0000313" key="6">
    <source>
        <dbReference type="Proteomes" id="UP001500804"/>
    </source>
</evidence>
<dbReference type="EMBL" id="BAABJO010000009">
    <property type="protein sequence ID" value="GAA5120481.1"/>
    <property type="molecule type" value="Genomic_DNA"/>
</dbReference>